<dbReference type="GO" id="GO:0140658">
    <property type="term" value="F:ATP-dependent chromatin remodeler activity"/>
    <property type="evidence" value="ECO:0007669"/>
    <property type="project" value="TreeGrafter"/>
</dbReference>
<dbReference type="InterPro" id="IPR011011">
    <property type="entry name" value="Znf_FYVE_PHD"/>
</dbReference>
<evidence type="ECO:0000259" key="11">
    <source>
        <dbReference type="PROSITE" id="PS50013"/>
    </source>
</evidence>
<dbReference type="Pfam" id="PF00385">
    <property type="entry name" value="Chromo"/>
    <property type="match status" value="1"/>
</dbReference>
<name>A0A9N8VIG6_9GLOM</name>
<dbReference type="CDD" id="cd20805">
    <property type="entry name" value="C1_DGK_rpt2"/>
    <property type="match status" value="1"/>
</dbReference>
<evidence type="ECO:0000256" key="9">
    <source>
        <dbReference type="ARBA" id="ARBA00023242"/>
    </source>
</evidence>
<dbReference type="SUPFAM" id="SSF54160">
    <property type="entry name" value="Chromo domain-like"/>
    <property type="match status" value="2"/>
</dbReference>
<feature type="compositionally biased region" description="Polar residues" evidence="10">
    <location>
        <begin position="434"/>
        <end position="444"/>
    </location>
</feature>
<evidence type="ECO:0000256" key="6">
    <source>
        <dbReference type="ARBA" id="ARBA00022801"/>
    </source>
</evidence>
<feature type="compositionally biased region" description="Polar residues" evidence="10">
    <location>
        <begin position="1383"/>
        <end position="1396"/>
    </location>
</feature>
<evidence type="ECO:0000256" key="1">
    <source>
        <dbReference type="ARBA" id="ARBA00004123"/>
    </source>
</evidence>
<dbReference type="Gene3D" id="2.40.50.40">
    <property type="match status" value="2"/>
</dbReference>
<dbReference type="GO" id="GO:0005524">
    <property type="term" value="F:ATP binding"/>
    <property type="evidence" value="ECO:0007669"/>
    <property type="project" value="UniProtKB-KW"/>
</dbReference>
<dbReference type="InterPro" id="IPR038718">
    <property type="entry name" value="SNF2-like_sf"/>
</dbReference>
<dbReference type="PROSITE" id="PS50013">
    <property type="entry name" value="CHROMO_2"/>
    <property type="match status" value="1"/>
</dbReference>
<dbReference type="PANTHER" id="PTHR45623:SF17">
    <property type="entry name" value="CHROMODOMAIN-HELICASE-DNA-BINDING PROTEIN 3-RELATED"/>
    <property type="match status" value="1"/>
</dbReference>
<evidence type="ECO:0000256" key="2">
    <source>
        <dbReference type="ARBA" id="ARBA00022723"/>
    </source>
</evidence>
<dbReference type="CDD" id="cd18793">
    <property type="entry name" value="SF2_C_SNF"/>
    <property type="match status" value="1"/>
</dbReference>
<dbReference type="GO" id="GO:0003682">
    <property type="term" value="F:chromatin binding"/>
    <property type="evidence" value="ECO:0007669"/>
    <property type="project" value="TreeGrafter"/>
</dbReference>
<evidence type="ECO:0000256" key="10">
    <source>
        <dbReference type="SAM" id="MobiDB-lite"/>
    </source>
</evidence>
<dbReference type="Gene3D" id="3.40.50.10810">
    <property type="entry name" value="Tandem AAA-ATPase domain"/>
    <property type="match status" value="1"/>
</dbReference>
<evidence type="ECO:0000256" key="7">
    <source>
        <dbReference type="ARBA" id="ARBA00022833"/>
    </source>
</evidence>
<keyword evidence="9" id="KW-0539">Nucleus</keyword>
<dbReference type="InterPro" id="IPR000953">
    <property type="entry name" value="Chromo/chromo_shadow_dom"/>
</dbReference>
<dbReference type="Gene3D" id="3.30.40.10">
    <property type="entry name" value="Zinc/RING finger domain, C3HC4 (zinc finger)"/>
    <property type="match status" value="1"/>
</dbReference>
<dbReference type="SMART" id="SM00298">
    <property type="entry name" value="CHROMO"/>
    <property type="match status" value="2"/>
</dbReference>
<dbReference type="EMBL" id="CAJVPQ010000149">
    <property type="protein sequence ID" value="CAG8450947.1"/>
    <property type="molecule type" value="Genomic_DNA"/>
</dbReference>
<dbReference type="Gene3D" id="3.40.50.300">
    <property type="entry name" value="P-loop containing nucleotide triphosphate hydrolases"/>
    <property type="match status" value="1"/>
</dbReference>
<dbReference type="InterPro" id="IPR000330">
    <property type="entry name" value="SNF2_N"/>
</dbReference>
<feature type="region of interest" description="Disordered" evidence="10">
    <location>
        <begin position="1294"/>
        <end position="1324"/>
    </location>
</feature>
<keyword evidence="4" id="KW-0547">Nucleotide-binding</keyword>
<dbReference type="SMART" id="SM00487">
    <property type="entry name" value="DEXDc"/>
    <property type="match status" value="1"/>
</dbReference>
<keyword evidence="6" id="KW-0378">Hydrolase</keyword>
<protein>
    <submittedName>
        <fullName evidence="13">6017_t:CDS:1</fullName>
    </submittedName>
</protein>
<accession>A0A9N8VIG6</accession>
<feature type="compositionally biased region" description="Acidic residues" evidence="10">
    <location>
        <begin position="182"/>
        <end position="213"/>
    </location>
</feature>
<dbReference type="InterPro" id="IPR027417">
    <property type="entry name" value="P-loop_NTPase"/>
</dbReference>
<feature type="region of interest" description="Disordered" evidence="10">
    <location>
        <begin position="1375"/>
        <end position="1396"/>
    </location>
</feature>
<dbReference type="SUPFAM" id="SSF57903">
    <property type="entry name" value="FYVE/PHD zinc finger"/>
    <property type="match status" value="1"/>
</dbReference>
<dbReference type="GO" id="GO:0008270">
    <property type="term" value="F:zinc ion binding"/>
    <property type="evidence" value="ECO:0007669"/>
    <property type="project" value="UniProtKB-KW"/>
</dbReference>
<dbReference type="InterPro" id="IPR013083">
    <property type="entry name" value="Znf_RING/FYVE/PHD"/>
</dbReference>
<dbReference type="PANTHER" id="PTHR45623">
    <property type="entry name" value="CHROMODOMAIN-HELICASE-DNA-BINDING PROTEIN 3-RELATED-RELATED"/>
    <property type="match status" value="1"/>
</dbReference>
<feature type="domain" description="Chromo" evidence="11">
    <location>
        <begin position="592"/>
        <end position="668"/>
    </location>
</feature>
<proteinExistence type="predicted"/>
<dbReference type="Proteomes" id="UP000789570">
    <property type="component" value="Unassembled WGS sequence"/>
</dbReference>
<dbReference type="InterPro" id="IPR023780">
    <property type="entry name" value="Chromo_domain"/>
</dbReference>
<sequence>MLEDAEFVIQQIKVLKPGKSSIYGKFDTSPNIFWQLAFKLRSVNNNVEYCTLMLLFAVRNQHEEFKLDQQCKVTHVIVNGVITILGCLEYLTTHTFSHLICSFDREYLSLSQSELVYHYMMKPKGEQPVASTSSQAPKRKRKFIIASSSEEDNTTVLDMVQTRSARKKVKAAKESRIISDSSEIEESTDESSELSDEEISEDSDQMVTDDSDESTIATRSKRRVNRVNYSDEKYFKSRLGNDPNELKKRKRSFPENKFDNRRFKHLSSRLNDYSKEVESLDNTVIVSIDNSEFYETVDDELLKDNDDDSNEEESFTESSNKNSEDDDYSESDQSNPMIDPISSTRANNSQFIAAHLDWCKKCGGSAKRYYSEKGPLVLCEYCSNSYHSTCYSRKTTNAKILCQLCSKSDSHVSRCMVCHKGPSNREKTSESNEDSQNSIKSVETSLDPEDSQVFFRCLRCSQAIHESCLPFLNEEESLSEKMQSYRESWNCHLCLKWEDKIDKILTFRKLSVKSDKEGSMEVSRSQIEDINADSDNIEDYEFLVKFEDMSYLQVEWVPGPWVYGISPTKYNYYIRSQPEPLTKEEAIKSYWTEIHRILDVQFKNEVTLREQLVNKHKNLGKGVPVQAYVKWRGLNYADATWEPIKNLDKRKFEKAYQIRKNSYAIKKPDIFVNRTFVPHKAQPSYLKHKKHYNTLKDYQLDGVNWMLHNWCNEISCILADEMGLERNCYPFLIVAPKSTTAGWAREFKRWAKELNVIEYHGDGESLKVVEDLEMFPDGTNLKCHVVITTPEAIQQHTSTFLKVPLWEVLVVDEAHSTPMMNCIDELFNLLKFLGHKEFENPKELAEEYQGLPSADQLPALHKLLKSYFLRRTKSQVNLGLPPMDDIIVRVSMTPIQKTIYKETLEKNADFLKRVARTNRSTGFTNILMSLRQIVCHPYIINREEIDPDEERTTDQEENRKKKLVETSGKLILLRDMLMKLHGTGHRVLIFSQFVSMLSILEEFLEDLGYKYVKLDGSTDNEIRQQNINAFQAPDSDIFVFLLSTRAGGVGLNLMAADTVFIFDPDFNPHQDIQALSRPVKVYRFITQFSIEEKIVEKGKIKLAKNELVVEKMDNEVLDVKEVDDIIRYSAKALFSEDNNEKPVGPYTDEAIEKLLDRSQMKAAELVTESKNLTGFAFARIWDTVSQEVVDESIIANVDVEESVESRDFWSKLLAHVATTASAEEPLQGRGARKRNQVDYYEGDISTPRKKMGKKRSIDPDFIPVEKEEVISSETDTENELEDLSVLDISGRKPASFRGGILTNRKNDETKKSRQSRPNDDTNNITAMVPGPGLHNINNFTSDHQIQLQQIVSSHHTPVNNTTDMTVVNRKVASTTEVDHNLPQRENQGNGTPTSQANFITVNSIDSPTTQPNTSTQPNVAKDNHNNPVHPVMSMQSEHPTSQLTVPQYQTLTPYQAKAPNMKSKSVNSNSRGVIIRELNVEALKVKIDKASSSKTNNNDDKHQEPVIISDDDMEPQNHMIRQYGERKVLEANNIVSTPVSSKPAIMKTPNNKGKQIVSNKNTSYNAEHNTSNSVRDIEEFVRLFDEIQRSDEDFGLRQIAITRLYHKLTSLGFNIEGHITNLAARGKLDHELLRSFRNS</sequence>
<dbReference type="PROSITE" id="PS51194">
    <property type="entry name" value="HELICASE_CTER"/>
    <property type="match status" value="1"/>
</dbReference>
<gene>
    <name evidence="13" type="ORF">FCALED_LOCUS1226</name>
</gene>
<feature type="region of interest" description="Disordered" evidence="10">
    <location>
        <begin position="302"/>
        <end position="343"/>
    </location>
</feature>
<dbReference type="OrthoDB" id="5857104at2759"/>
<keyword evidence="7" id="KW-0862">Zinc</keyword>
<evidence type="ECO:0000256" key="4">
    <source>
        <dbReference type="ARBA" id="ARBA00022741"/>
    </source>
</evidence>
<keyword evidence="5" id="KW-0863">Zinc-finger</keyword>
<dbReference type="CDD" id="cd15489">
    <property type="entry name" value="PHD_SF"/>
    <property type="match status" value="1"/>
</dbReference>
<dbReference type="Pfam" id="PF00271">
    <property type="entry name" value="Helicase_C"/>
    <property type="match status" value="1"/>
</dbReference>
<comment type="subcellular location">
    <subcellularLocation>
        <location evidence="1">Nucleus</location>
    </subcellularLocation>
</comment>
<dbReference type="GO" id="GO:0005634">
    <property type="term" value="C:nucleus"/>
    <property type="evidence" value="ECO:0007669"/>
    <property type="project" value="UniProtKB-SubCell"/>
</dbReference>
<dbReference type="InterPro" id="IPR016197">
    <property type="entry name" value="Chromo-like_dom_sf"/>
</dbReference>
<dbReference type="SMART" id="SM00490">
    <property type="entry name" value="HELICc"/>
    <property type="match status" value="1"/>
</dbReference>
<dbReference type="GO" id="GO:0016887">
    <property type="term" value="F:ATP hydrolysis activity"/>
    <property type="evidence" value="ECO:0007669"/>
    <property type="project" value="TreeGrafter"/>
</dbReference>
<dbReference type="Pfam" id="PF00176">
    <property type="entry name" value="SNF2-rel_dom"/>
    <property type="match status" value="2"/>
</dbReference>
<evidence type="ECO:0000256" key="3">
    <source>
        <dbReference type="ARBA" id="ARBA00022737"/>
    </source>
</evidence>
<dbReference type="GO" id="GO:0003677">
    <property type="term" value="F:DNA binding"/>
    <property type="evidence" value="ECO:0007669"/>
    <property type="project" value="TreeGrafter"/>
</dbReference>
<keyword evidence="8" id="KW-0067">ATP-binding</keyword>
<dbReference type="SMART" id="SM00249">
    <property type="entry name" value="PHD"/>
    <property type="match status" value="2"/>
</dbReference>
<reference evidence="13" key="1">
    <citation type="submission" date="2021-06" db="EMBL/GenBank/DDBJ databases">
        <authorList>
            <person name="Kallberg Y."/>
            <person name="Tangrot J."/>
            <person name="Rosling A."/>
        </authorList>
    </citation>
    <scope>NUCLEOTIDE SEQUENCE</scope>
    <source>
        <strain evidence="13">UK204</strain>
    </source>
</reference>
<dbReference type="GO" id="GO:0000785">
    <property type="term" value="C:chromatin"/>
    <property type="evidence" value="ECO:0007669"/>
    <property type="project" value="TreeGrafter"/>
</dbReference>
<feature type="region of interest" description="Disordered" evidence="10">
    <location>
        <begin position="170"/>
        <end position="220"/>
    </location>
</feature>
<keyword evidence="2" id="KW-0479">Metal-binding</keyword>
<keyword evidence="3" id="KW-0677">Repeat</keyword>
<evidence type="ECO:0000256" key="8">
    <source>
        <dbReference type="ARBA" id="ARBA00022840"/>
    </source>
</evidence>
<feature type="region of interest" description="Disordered" evidence="10">
    <location>
        <begin position="421"/>
        <end position="445"/>
    </location>
</feature>
<comment type="caution">
    <text evidence="13">The sequence shown here is derived from an EMBL/GenBank/DDBJ whole genome shotgun (WGS) entry which is preliminary data.</text>
</comment>
<evidence type="ECO:0000313" key="14">
    <source>
        <dbReference type="Proteomes" id="UP000789570"/>
    </source>
</evidence>
<dbReference type="SUPFAM" id="SSF52540">
    <property type="entry name" value="P-loop containing nucleoside triphosphate hydrolases"/>
    <property type="match status" value="2"/>
</dbReference>
<evidence type="ECO:0000256" key="5">
    <source>
        <dbReference type="ARBA" id="ARBA00022771"/>
    </source>
</evidence>
<dbReference type="InterPro" id="IPR014001">
    <property type="entry name" value="Helicase_ATP-bd"/>
</dbReference>
<evidence type="ECO:0000259" key="12">
    <source>
        <dbReference type="PROSITE" id="PS51194"/>
    </source>
</evidence>
<dbReference type="InterPro" id="IPR049730">
    <property type="entry name" value="SNF2/RAD54-like_C"/>
</dbReference>
<keyword evidence="14" id="KW-1185">Reference proteome</keyword>
<feature type="domain" description="Helicase C-terminal" evidence="12">
    <location>
        <begin position="972"/>
        <end position="1120"/>
    </location>
</feature>
<evidence type="ECO:0000313" key="13">
    <source>
        <dbReference type="EMBL" id="CAG8450947.1"/>
    </source>
</evidence>
<feature type="compositionally biased region" description="Basic and acidic residues" evidence="10">
    <location>
        <begin position="1304"/>
        <end position="1319"/>
    </location>
</feature>
<dbReference type="InterPro" id="IPR001650">
    <property type="entry name" value="Helicase_C-like"/>
</dbReference>
<organism evidence="13 14">
    <name type="scientific">Funneliformis caledonium</name>
    <dbReference type="NCBI Taxonomy" id="1117310"/>
    <lineage>
        <taxon>Eukaryota</taxon>
        <taxon>Fungi</taxon>
        <taxon>Fungi incertae sedis</taxon>
        <taxon>Mucoromycota</taxon>
        <taxon>Glomeromycotina</taxon>
        <taxon>Glomeromycetes</taxon>
        <taxon>Glomerales</taxon>
        <taxon>Glomeraceae</taxon>
        <taxon>Funneliformis</taxon>
    </lineage>
</organism>
<feature type="compositionally biased region" description="Acidic residues" evidence="10">
    <location>
        <begin position="302"/>
        <end position="315"/>
    </location>
</feature>
<dbReference type="GO" id="GO:0042393">
    <property type="term" value="F:histone binding"/>
    <property type="evidence" value="ECO:0007669"/>
    <property type="project" value="TreeGrafter"/>
</dbReference>
<dbReference type="InterPro" id="IPR001965">
    <property type="entry name" value="Znf_PHD"/>
</dbReference>